<organism evidence="1 2">
    <name type="scientific">Desulfurobacterium pacificum</name>
    <dbReference type="NCBI Taxonomy" id="240166"/>
    <lineage>
        <taxon>Bacteria</taxon>
        <taxon>Pseudomonadati</taxon>
        <taxon>Aquificota</taxon>
        <taxon>Aquificia</taxon>
        <taxon>Desulfurobacteriales</taxon>
        <taxon>Desulfurobacteriaceae</taxon>
        <taxon>Desulfurobacterium</taxon>
    </lineage>
</organism>
<dbReference type="Proteomes" id="UP001157911">
    <property type="component" value="Unassembled WGS sequence"/>
</dbReference>
<dbReference type="Pfam" id="PF08780">
    <property type="entry name" value="NTase_sub_bind"/>
    <property type="match status" value="1"/>
</dbReference>
<protein>
    <submittedName>
        <fullName evidence="1">Nucleotidyltransferase substrate binding protein, HI0074 family</fullName>
    </submittedName>
</protein>
<evidence type="ECO:0000313" key="1">
    <source>
        <dbReference type="EMBL" id="SMP15522.1"/>
    </source>
</evidence>
<proteinExistence type="predicted"/>
<reference evidence="1 2" key="1">
    <citation type="submission" date="2017-05" db="EMBL/GenBank/DDBJ databases">
        <authorList>
            <person name="Varghese N."/>
            <person name="Submissions S."/>
        </authorList>
    </citation>
    <scope>NUCLEOTIDE SEQUENCE [LARGE SCALE GENOMIC DNA]</scope>
    <source>
        <strain evidence="1 2">DSM 15522</strain>
    </source>
</reference>
<gene>
    <name evidence="1" type="ORF">SAMN06265339_1398</name>
</gene>
<accession>A0ABY1NQC1</accession>
<name>A0ABY1NQC1_9BACT</name>
<dbReference type="InterPro" id="IPR010235">
    <property type="entry name" value="HepT"/>
</dbReference>
<dbReference type="Gene3D" id="1.20.120.330">
    <property type="entry name" value="Nucleotidyltransferases domain 2"/>
    <property type="match status" value="1"/>
</dbReference>
<dbReference type="EMBL" id="FXUB01000004">
    <property type="protein sequence ID" value="SMP15522.1"/>
    <property type="molecule type" value="Genomic_DNA"/>
</dbReference>
<dbReference type="NCBIfam" id="TIGR01987">
    <property type="entry name" value="HI0074"/>
    <property type="match status" value="1"/>
</dbReference>
<sequence length="138" mass="16003">MTAEELKTKLKTLKETYNRLKEALAMNPEETGIVIDATIQRFEFTFELAWKTIKKFAEALGAGECNSGRNCIKLAYRLGWIEDEEKWLSLLEARNLTSHTYNQEIALDVYEMIRSQHTAFKNLILSLEKELSELQGER</sequence>
<dbReference type="RefSeq" id="WP_283400848.1">
    <property type="nucleotide sequence ID" value="NZ_FXUB01000004.1"/>
</dbReference>
<dbReference type="SUPFAM" id="SSF81593">
    <property type="entry name" value="Nucleotidyltransferase substrate binding subunit/domain"/>
    <property type="match status" value="1"/>
</dbReference>
<comment type="caution">
    <text evidence="1">The sequence shown here is derived from an EMBL/GenBank/DDBJ whole genome shotgun (WGS) entry which is preliminary data.</text>
</comment>
<evidence type="ECO:0000313" key="2">
    <source>
        <dbReference type="Proteomes" id="UP001157911"/>
    </source>
</evidence>
<keyword evidence="2" id="KW-1185">Reference proteome</keyword>